<feature type="compositionally biased region" description="Basic and acidic residues" evidence="1">
    <location>
        <begin position="104"/>
        <end position="115"/>
    </location>
</feature>
<protein>
    <submittedName>
        <fullName evidence="2">Uncharacterized protein</fullName>
    </submittedName>
</protein>
<gene>
    <name evidence="2" type="ORF">GALMADRAFT_219154</name>
</gene>
<feature type="compositionally biased region" description="Low complexity" evidence="1">
    <location>
        <begin position="353"/>
        <end position="387"/>
    </location>
</feature>
<accession>A0A067U1K0</accession>
<feature type="region of interest" description="Disordered" evidence="1">
    <location>
        <begin position="165"/>
        <end position="270"/>
    </location>
</feature>
<feature type="compositionally biased region" description="Basic and acidic residues" evidence="1">
    <location>
        <begin position="184"/>
        <end position="200"/>
    </location>
</feature>
<organism evidence="2 3">
    <name type="scientific">Galerina marginata (strain CBS 339.88)</name>
    <dbReference type="NCBI Taxonomy" id="685588"/>
    <lineage>
        <taxon>Eukaryota</taxon>
        <taxon>Fungi</taxon>
        <taxon>Dikarya</taxon>
        <taxon>Basidiomycota</taxon>
        <taxon>Agaricomycotina</taxon>
        <taxon>Agaricomycetes</taxon>
        <taxon>Agaricomycetidae</taxon>
        <taxon>Agaricales</taxon>
        <taxon>Agaricineae</taxon>
        <taxon>Strophariaceae</taxon>
        <taxon>Galerina</taxon>
    </lineage>
</organism>
<proteinExistence type="predicted"/>
<feature type="region of interest" description="Disordered" evidence="1">
    <location>
        <begin position="350"/>
        <end position="387"/>
    </location>
</feature>
<feature type="region of interest" description="Disordered" evidence="1">
    <location>
        <begin position="52"/>
        <end position="129"/>
    </location>
</feature>
<evidence type="ECO:0000313" key="2">
    <source>
        <dbReference type="EMBL" id="KDR86164.1"/>
    </source>
</evidence>
<name>A0A067U1K0_GALM3</name>
<evidence type="ECO:0000256" key="1">
    <source>
        <dbReference type="SAM" id="MobiDB-lite"/>
    </source>
</evidence>
<feature type="compositionally biased region" description="Polar residues" evidence="1">
    <location>
        <begin position="116"/>
        <end position="129"/>
    </location>
</feature>
<dbReference type="AlphaFoldDB" id="A0A067U1K0"/>
<sequence length="387" mass="42126">MSAGMFTGAQGVNISGGSFKVINGPYYHNQYTTHQHNVDSNNVRHNSYQDTYRDRSGVNYGGSPRPRGNHQEQHTAARPAPYPAKPARRHQVSEPYPATAPRPALRDRARTDSRIRSSLSQGLNLSASQSQVEDEAFAITETRDIQFMNPESSVHFENLFTSLGMPTPRQKVDEESDDEVEMEEPSRRNLGHDVHARTAEMRIPSPPAAGMAQLSIGDRSYGTRRPQAPSVDVTPISNYPSRATFGATFSSPQPSPPPQPVFSQPRHRRQHLNQQRYPAMLTSPEPSFSRPLQAAHDPLNHVQTSHTEGDAGGVNPSVHSQSFVNARSVQSYSYSASAPNVTSVDAASTPLHNASISSPPSASAPNSNLTSNPYSDSDADSGYGSSK</sequence>
<feature type="compositionally biased region" description="Acidic residues" evidence="1">
    <location>
        <begin position="174"/>
        <end position="183"/>
    </location>
</feature>
<dbReference type="Proteomes" id="UP000027222">
    <property type="component" value="Unassembled WGS sequence"/>
</dbReference>
<dbReference type="HOGENOM" id="CLU_713802_0_0_1"/>
<reference evidence="3" key="1">
    <citation type="journal article" date="2014" name="Proc. Natl. Acad. Sci. U.S.A.">
        <title>Extensive sampling of basidiomycete genomes demonstrates inadequacy of the white-rot/brown-rot paradigm for wood decay fungi.</title>
        <authorList>
            <person name="Riley R."/>
            <person name="Salamov A.A."/>
            <person name="Brown D.W."/>
            <person name="Nagy L.G."/>
            <person name="Floudas D."/>
            <person name="Held B.W."/>
            <person name="Levasseur A."/>
            <person name="Lombard V."/>
            <person name="Morin E."/>
            <person name="Otillar R."/>
            <person name="Lindquist E.A."/>
            <person name="Sun H."/>
            <person name="LaButti K.M."/>
            <person name="Schmutz J."/>
            <person name="Jabbour D."/>
            <person name="Luo H."/>
            <person name="Baker S.E."/>
            <person name="Pisabarro A.G."/>
            <person name="Walton J.D."/>
            <person name="Blanchette R.A."/>
            <person name="Henrissat B."/>
            <person name="Martin F."/>
            <person name="Cullen D."/>
            <person name="Hibbett D.S."/>
            <person name="Grigoriev I.V."/>
        </authorList>
    </citation>
    <scope>NUCLEOTIDE SEQUENCE [LARGE SCALE GENOMIC DNA]</scope>
    <source>
        <strain evidence="3">CBS 339.88</strain>
    </source>
</reference>
<dbReference type="EMBL" id="KL142367">
    <property type="protein sequence ID" value="KDR86164.1"/>
    <property type="molecule type" value="Genomic_DNA"/>
</dbReference>
<keyword evidence="3" id="KW-1185">Reference proteome</keyword>
<evidence type="ECO:0000313" key="3">
    <source>
        <dbReference type="Proteomes" id="UP000027222"/>
    </source>
</evidence>